<dbReference type="Pfam" id="PF22818">
    <property type="entry name" value="ApeI-like"/>
    <property type="match status" value="1"/>
</dbReference>
<dbReference type="Gene3D" id="3.10.129.10">
    <property type="entry name" value="Hotdog Thioesterase"/>
    <property type="match status" value="1"/>
</dbReference>
<dbReference type="Pfam" id="PF00501">
    <property type="entry name" value="AMP-binding"/>
    <property type="match status" value="1"/>
</dbReference>
<keyword evidence="1" id="KW-0436">Ligase</keyword>
<keyword evidence="2" id="KW-1133">Transmembrane helix</keyword>
<dbReference type="PANTHER" id="PTHR43767:SF8">
    <property type="entry name" value="LONG-CHAIN-FATTY-ACID--COA LIGASE"/>
    <property type="match status" value="1"/>
</dbReference>
<organism evidence="5 6">
    <name type="scientific">Usitatibacter rugosus</name>
    <dbReference type="NCBI Taxonomy" id="2732067"/>
    <lineage>
        <taxon>Bacteria</taxon>
        <taxon>Pseudomonadati</taxon>
        <taxon>Pseudomonadota</taxon>
        <taxon>Betaproteobacteria</taxon>
        <taxon>Nitrosomonadales</taxon>
        <taxon>Usitatibacteraceae</taxon>
        <taxon>Usitatibacter</taxon>
    </lineage>
</organism>
<feature type="transmembrane region" description="Helical" evidence="2">
    <location>
        <begin position="101"/>
        <end position="125"/>
    </location>
</feature>
<dbReference type="SUPFAM" id="SSF56801">
    <property type="entry name" value="Acetyl-CoA synthetase-like"/>
    <property type="match status" value="1"/>
</dbReference>
<dbReference type="InterPro" id="IPR054545">
    <property type="entry name" value="ApeI-like"/>
</dbReference>
<keyword evidence="2" id="KW-0472">Membrane</keyword>
<evidence type="ECO:0000313" key="6">
    <source>
        <dbReference type="Proteomes" id="UP000501534"/>
    </source>
</evidence>
<dbReference type="KEGG" id="uru:DSM104443_02849"/>
<dbReference type="SUPFAM" id="SSF54637">
    <property type="entry name" value="Thioesterase/thiol ester dehydrase-isomerase"/>
    <property type="match status" value="1"/>
</dbReference>
<dbReference type="EMBL" id="CP053069">
    <property type="protein sequence ID" value="QJR11766.1"/>
    <property type="molecule type" value="Genomic_DNA"/>
</dbReference>
<evidence type="ECO:0000256" key="2">
    <source>
        <dbReference type="SAM" id="Phobius"/>
    </source>
</evidence>
<dbReference type="InterPro" id="IPR045851">
    <property type="entry name" value="AMP-bd_C_sf"/>
</dbReference>
<dbReference type="GO" id="GO:0016874">
    <property type="term" value="F:ligase activity"/>
    <property type="evidence" value="ECO:0007669"/>
    <property type="project" value="UniProtKB-KW"/>
</dbReference>
<protein>
    <submittedName>
        <fullName evidence="5">Uncharacterized protein</fullName>
    </submittedName>
</protein>
<feature type="domain" description="AMP-dependent synthetase/ligase" evidence="3">
    <location>
        <begin position="295"/>
        <end position="481"/>
    </location>
</feature>
<keyword evidence="6" id="KW-1185">Reference proteome</keyword>
<dbReference type="Gene3D" id="3.30.300.30">
    <property type="match status" value="1"/>
</dbReference>
<dbReference type="Proteomes" id="UP000501534">
    <property type="component" value="Chromosome"/>
</dbReference>
<feature type="domain" description="ApeI dehydratase-like" evidence="4">
    <location>
        <begin position="627"/>
        <end position="711"/>
    </location>
</feature>
<dbReference type="InterPro" id="IPR042099">
    <property type="entry name" value="ANL_N_sf"/>
</dbReference>
<dbReference type="InterPro" id="IPR029069">
    <property type="entry name" value="HotDog_dom_sf"/>
</dbReference>
<evidence type="ECO:0000256" key="1">
    <source>
        <dbReference type="ARBA" id="ARBA00022598"/>
    </source>
</evidence>
<evidence type="ECO:0000259" key="3">
    <source>
        <dbReference type="Pfam" id="PF00501"/>
    </source>
</evidence>
<dbReference type="InterPro" id="IPR000873">
    <property type="entry name" value="AMP-dep_synth/lig_dom"/>
</dbReference>
<proteinExistence type="predicted"/>
<dbReference type="Gene3D" id="3.40.50.12780">
    <property type="entry name" value="N-terminal domain of ligase-like"/>
    <property type="match status" value="1"/>
</dbReference>
<dbReference type="RefSeq" id="WP_171093370.1">
    <property type="nucleotide sequence ID" value="NZ_CP053069.1"/>
</dbReference>
<keyword evidence="2" id="KW-0812">Transmembrane</keyword>
<reference evidence="5 6" key="1">
    <citation type="submission" date="2020-04" db="EMBL/GenBank/DDBJ databases">
        <title>Usitatibacter rugosus gen. nov., sp. nov. and Usitatibacter palustris sp. nov., novel members of Usitatibacteraceae fam. nov. within the order Nitrosomonadales isolated from soil.</title>
        <authorList>
            <person name="Huber K.J."/>
            <person name="Neumann-Schaal M."/>
            <person name="Geppert A."/>
            <person name="Luckner M."/>
            <person name="Wanner G."/>
            <person name="Overmann J."/>
        </authorList>
    </citation>
    <scope>NUCLEOTIDE SEQUENCE [LARGE SCALE GENOMIC DNA]</scope>
    <source>
        <strain evidence="5 6">0125_3</strain>
    </source>
</reference>
<gene>
    <name evidence="5" type="ORF">DSM104443_02849</name>
</gene>
<dbReference type="AlphaFoldDB" id="A0A6M4GWY9"/>
<evidence type="ECO:0000259" key="4">
    <source>
        <dbReference type="Pfam" id="PF22818"/>
    </source>
</evidence>
<evidence type="ECO:0000313" key="5">
    <source>
        <dbReference type="EMBL" id="QJR11766.1"/>
    </source>
</evidence>
<dbReference type="PANTHER" id="PTHR43767">
    <property type="entry name" value="LONG-CHAIN-FATTY-ACID--COA LIGASE"/>
    <property type="match status" value="1"/>
</dbReference>
<feature type="transmembrane region" description="Helical" evidence="2">
    <location>
        <begin position="21"/>
        <end position="40"/>
    </location>
</feature>
<sequence length="716" mass="76861">MSRRTAGPESGASPRTSAPRTLLRWTLLALGAAYVAASLAGVRLDTGLPGVAYLPPLAGFAFMAVFFGLTLGQGQVPLVTRVAMREHPRLPAELVAYTRTLTAIWSASFMALFAVGLELAFTLPFPAWARWTQGLAIAVPAVLFFGEYLYRRDRFAHHEHASPLRLFLNIVGVMKEAALGSRPATLPLLRCRSLDAPFLLDTRVPVSVERFLGQARALAAALPEGVPVINLCESRHAFLVAFAAALSGGRVSLLPPGHARGDWERLLARHPGAIVLGDPPPADAPPAWLDVRPYLALDVHSAEIPDIDAHLPAAILFTSGSTGEPVAHAKTWAQLWSGAEAWAQALGWNDTAPIAVVGSVAPQHMYGLEATVVLPFWAGVPVHAHRPLLPADVEDVLHGSPYAYWWMTTPVHLRTSLASSAGEARPAGIVSSTMSLLPATARAAEERWNTPVHEIYGSTETGAVALRRTAVEPRWTPLAGLTLHAEPEAVRVEGERIGVPVRLGDLLEFGPDGRFLWKGRAADLVKVAGKRESLSALDRRLQEIEGVDDGAWFAPESPAGDVRRLAAFYVSGTIEPEAVLERLRQEVDAVFMPRPLVRVASLPRTANGKLSRSSLAALLEASHSPERFTVPADHPALAGHFPGQPIVPGALIVARVARVLRARFGQRPGALATARFHATLAPGETAVVDAKREGSRVTFDVKRGETLVASGSWRLE</sequence>
<feature type="transmembrane region" description="Helical" evidence="2">
    <location>
        <begin position="60"/>
        <end position="80"/>
    </location>
</feature>
<accession>A0A6M4GWY9</accession>
<name>A0A6M4GWY9_9PROT</name>
<dbReference type="InterPro" id="IPR050237">
    <property type="entry name" value="ATP-dep_AMP-bd_enzyme"/>
</dbReference>